<feature type="chain" id="PRO_5021946804" description="SPOR domain-containing protein" evidence="2">
    <location>
        <begin position="50"/>
        <end position="793"/>
    </location>
</feature>
<evidence type="ECO:0000259" key="3">
    <source>
        <dbReference type="PROSITE" id="PS51724"/>
    </source>
</evidence>
<proteinExistence type="predicted"/>
<dbReference type="Proteomes" id="UP000321464">
    <property type="component" value="Unassembled WGS sequence"/>
</dbReference>
<comment type="caution">
    <text evidence="4">The sequence shown here is derived from an EMBL/GenBank/DDBJ whole genome shotgun (WGS) entry which is preliminary data.</text>
</comment>
<feature type="compositionally biased region" description="Basic and acidic residues" evidence="1">
    <location>
        <begin position="329"/>
        <end position="348"/>
    </location>
</feature>
<feature type="compositionally biased region" description="Basic and acidic residues" evidence="1">
    <location>
        <begin position="618"/>
        <end position="643"/>
    </location>
</feature>
<feature type="compositionally biased region" description="Pro residues" evidence="1">
    <location>
        <begin position="356"/>
        <end position="371"/>
    </location>
</feature>
<evidence type="ECO:0000313" key="5">
    <source>
        <dbReference type="Proteomes" id="UP000321464"/>
    </source>
</evidence>
<evidence type="ECO:0000313" key="4">
    <source>
        <dbReference type="EMBL" id="GEN99125.1"/>
    </source>
</evidence>
<feature type="domain" description="SPOR" evidence="3">
    <location>
        <begin position="702"/>
        <end position="782"/>
    </location>
</feature>
<protein>
    <recommendedName>
        <fullName evidence="3">SPOR domain-containing protein</fullName>
    </recommendedName>
</protein>
<dbReference type="SUPFAM" id="SSF48452">
    <property type="entry name" value="TPR-like"/>
    <property type="match status" value="1"/>
</dbReference>
<dbReference type="EMBL" id="BJYR01000007">
    <property type="protein sequence ID" value="GEN99125.1"/>
    <property type="molecule type" value="Genomic_DNA"/>
</dbReference>
<evidence type="ECO:0000256" key="2">
    <source>
        <dbReference type="SAM" id="SignalP"/>
    </source>
</evidence>
<organism evidence="4 5">
    <name type="scientific">Novosphingobium sediminis</name>
    <dbReference type="NCBI Taxonomy" id="707214"/>
    <lineage>
        <taxon>Bacteria</taxon>
        <taxon>Pseudomonadati</taxon>
        <taxon>Pseudomonadota</taxon>
        <taxon>Alphaproteobacteria</taxon>
        <taxon>Sphingomonadales</taxon>
        <taxon>Sphingomonadaceae</taxon>
        <taxon>Novosphingobium</taxon>
    </lineage>
</organism>
<accession>A0A512AHG3</accession>
<feature type="region of interest" description="Disordered" evidence="1">
    <location>
        <begin position="575"/>
        <end position="703"/>
    </location>
</feature>
<dbReference type="GO" id="GO:0042834">
    <property type="term" value="F:peptidoglycan binding"/>
    <property type="evidence" value="ECO:0007669"/>
    <property type="project" value="InterPro"/>
</dbReference>
<sequence length="793" mass="82644">MPAGGGWRVPPSRDKVCPMISRFLRSGFRYSASAMVVGMVLAMAHPAMAQQRGATIDDDATEPVATTSIPVVQSLAPSPTKTLNTALARLARDPRDLTALLDAGGAALDLGDTDAAIGFLTRAEQVAPGTAGVRARMGIAMLRSNQPFEAIRWFDLADQTGFNRTEMATDRGLAYDLIGDNAAAQREYQLALSAGRNDEASRRYALSLVIAGDRRGAELVIQPLLERQDRGAWRVRTFIMAISGQSDEAEGIAKATMPADLAAAISPYLRYMPRLTPAQQAAAANLGRFPRAADIGRDDPQVVQYALAHPRTPRVDAALVPQGEALGARGRDDRSKRRRPGKEDKRETQFAAATPAPAPAPAVKTPPPPPLQSATPTAPAVSAPWGLQPGTRTAAAPQQAATPATTPSTLARPTVLSKLDVPPGTPLAPPPQPRPVTSASTPAPQPATAAPAPNPVLTSKPAEVTPAPAPAQVASAAPNTTSPAPGPQFALLAPTQAASTPPTVTPLVTAPAATTPTPTTVPPPPAPTQAATSSGAPAPADFRSMFDGFKAPEQEASATSTEAVDLARIEALRESARAAAAAKAKERAAKDRGVRPDGPTSVSRTSDADAPEPTVTRGSKEKLAKEELAKDAKAKSAKEKLALDTDCLDTTAKGKSGRGKAGKATPAKGRASAKSKGKGAAEAQCPPENGKAAKTKKEKAELQHPSRIWVQVLTGSNRQAMGKEWQRLVSSSAALRGRKPSITQWRSNYRLLTGPFASDAEALAFVERLRKDSVGSFEWTSPAGQAVDGLSAK</sequence>
<gene>
    <name evidence="4" type="ORF">NSE01_09580</name>
</gene>
<dbReference type="PRINTS" id="PR01217">
    <property type="entry name" value="PRICHEXTENSN"/>
</dbReference>
<feature type="compositionally biased region" description="Low complexity" evidence="1">
    <location>
        <begin position="391"/>
        <end position="414"/>
    </location>
</feature>
<evidence type="ECO:0000256" key="1">
    <source>
        <dbReference type="SAM" id="MobiDB-lite"/>
    </source>
</evidence>
<feature type="region of interest" description="Disordered" evidence="1">
    <location>
        <begin position="314"/>
        <end position="562"/>
    </location>
</feature>
<keyword evidence="5" id="KW-1185">Reference proteome</keyword>
<feature type="compositionally biased region" description="Low complexity" evidence="1">
    <location>
        <begin position="435"/>
        <end position="451"/>
    </location>
</feature>
<keyword evidence="2" id="KW-0732">Signal</keyword>
<dbReference type="Gene3D" id="1.25.40.10">
    <property type="entry name" value="Tetratricopeptide repeat domain"/>
    <property type="match status" value="1"/>
</dbReference>
<feature type="compositionally biased region" description="Pro residues" evidence="1">
    <location>
        <begin position="423"/>
        <end position="434"/>
    </location>
</feature>
<feature type="compositionally biased region" description="Low complexity" evidence="1">
    <location>
        <begin position="497"/>
        <end position="518"/>
    </location>
</feature>
<dbReference type="AlphaFoldDB" id="A0A512AHG3"/>
<feature type="compositionally biased region" description="Low complexity" evidence="1">
    <location>
        <begin position="461"/>
        <end position="483"/>
    </location>
</feature>
<name>A0A512AHG3_9SPHN</name>
<feature type="signal peptide" evidence="2">
    <location>
        <begin position="1"/>
        <end position="49"/>
    </location>
</feature>
<dbReference type="PROSITE" id="PS51724">
    <property type="entry name" value="SPOR"/>
    <property type="match status" value="1"/>
</dbReference>
<reference evidence="4 5" key="1">
    <citation type="submission" date="2019-07" db="EMBL/GenBank/DDBJ databases">
        <title>Whole genome shotgun sequence of Novosphingobium sediminis NBRC 106119.</title>
        <authorList>
            <person name="Hosoyama A."/>
            <person name="Uohara A."/>
            <person name="Ohji S."/>
            <person name="Ichikawa N."/>
        </authorList>
    </citation>
    <scope>NUCLEOTIDE SEQUENCE [LARGE SCALE GENOMIC DNA]</scope>
    <source>
        <strain evidence="4 5">NBRC 106119</strain>
    </source>
</reference>
<feature type="compositionally biased region" description="Basic and acidic residues" evidence="1">
    <location>
        <begin position="583"/>
        <end position="595"/>
    </location>
</feature>
<feature type="compositionally biased region" description="Low complexity" evidence="1">
    <location>
        <begin position="372"/>
        <end position="384"/>
    </location>
</feature>
<dbReference type="InterPro" id="IPR011990">
    <property type="entry name" value="TPR-like_helical_dom_sf"/>
</dbReference>
<dbReference type="InterPro" id="IPR036680">
    <property type="entry name" value="SPOR-like_sf"/>
</dbReference>
<dbReference type="InterPro" id="IPR007730">
    <property type="entry name" value="SPOR-like_dom"/>
</dbReference>
<feature type="compositionally biased region" description="Low complexity" evidence="1">
    <location>
        <begin position="528"/>
        <end position="540"/>
    </location>
</feature>
<dbReference type="SUPFAM" id="SSF110997">
    <property type="entry name" value="Sporulation related repeat"/>
    <property type="match status" value="1"/>
</dbReference>
<dbReference type="Pfam" id="PF05036">
    <property type="entry name" value="SPOR"/>
    <property type="match status" value="1"/>
</dbReference>